<reference evidence="1" key="1">
    <citation type="submission" date="2023-03" db="EMBL/GenBank/DDBJ databases">
        <title>Andean soil-derived lignocellulolytic bacterial consortium as a source of novel taxa and putative plastic-active enzymes.</title>
        <authorList>
            <person name="Diaz-Garcia L."/>
            <person name="Chuvochina M."/>
            <person name="Feuerriegel G."/>
            <person name="Bunk B."/>
            <person name="Sproer C."/>
            <person name="Streit W.R."/>
            <person name="Rodriguez L.M."/>
            <person name="Overmann J."/>
            <person name="Jimenez D.J."/>
        </authorList>
    </citation>
    <scope>NUCLEOTIDE SEQUENCE</scope>
    <source>
        <strain evidence="1">MAG 4610</strain>
    </source>
</reference>
<name>A0AAJ5W0R5_9MICO</name>
<dbReference type="AlphaFoldDB" id="A0AAJ5W0R5"/>
<accession>A0AAJ5W0R5</accession>
<evidence type="ECO:0000313" key="2">
    <source>
        <dbReference type="Proteomes" id="UP001213972"/>
    </source>
</evidence>
<dbReference type="Gene3D" id="3.50.50.60">
    <property type="entry name" value="FAD/NAD(P)-binding domain"/>
    <property type="match status" value="1"/>
</dbReference>
<gene>
    <name evidence="1" type="ORF">P0Y48_10540</name>
</gene>
<organism evidence="1 2">
    <name type="scientific">Candidatus Microbacterium phytovorans</name>
    <dbReference type="NCBI Taxonomy" id="3121374"/>
    <lineage>
        <taxon>Bacteria</taxon>
        <taxon>Bacillati</taxon>
        <taxon>Actinomycetota</taxon>
        <taxon>Actinomycetes</taxon>
        <taxon>Micrococcales</taxon>
        <taxon>Microbacteriaceae</taxon>
        <taxon>Microbacterium</taxon>
    </lineage>
</organism>
<dbReference type="SUPFAM" id="SSF51905">
    <property type="entry name" value="FAD/NAD(P)-binding domain"/>
    <property type="match status" value="1"/>
</dbReference>
<dbReference type="Gene3D" id="1.10.3110.10">
    <property type="entry name" value="protoporphyrinogen ix oxidase, domain 3"/>
    <property type="match status" value="1"/>
</dbReference>
<protein>
    <submittedName>
        <fullName evidence="1">FAD/NAD(P)-binding protein</fullName>
    </submittedName>
</protein>
<dbReference type="Proteomes" id="UP001213972">
    <property type="component" value="Chromosome"/>
</dbReference>
<evidence type="ECO:0000313" key="1">
    <source>
        <dbReference type="EMBL" id="WEK12899.1"/>
    </source>
</evidence>
<proteinExistence type="predicted"/>
<dbReference type="InterPro" id="IPR036188">
    <property type="entry name" value="FAD/NAD-bd_sf"/>
</dbReference>
<dbReference type="Gene3D" id="3.90.660.20">
    <property type="entry name" value="Protoporphyrinogen oxidase, mitochondrial, domain 2"/>
    <property type="match status" value="1"/>
</dbReference>
<dbReference type="EMBL" id="CP119321">
    <property type="protein sequence ID" value="WEK12899.1"/>
    <property type="molecule type" value="Genomic_DNA"/>
</dbReference>
<sequence>MPDAADLIAHARESRVVVIGAAGAIAALECARVGLSVTLVDDESGPTWADLAGVVVGADLDGFRSDDPALAALHEEIGVTGSRESVLPVATWIGRVDGDDPAVAPLPEGALFGIPGNPWDPAARRVIGWAGTWRAYLDRLRPPLTIGRERNLGALVRSRMGDRVCDRLVAPVTRARLDLSPDEIDVDLLLPGLNTALTRTGSLAGAVSSEGEPAPARSVLRDARERDAALAARLEEFAVVRRADVRVTGLARAEGRWSVAFDDGTTLPADAVIVATGHARALALLADVAPLPEVPLTAPTDIALLRLRGVAAGGGGAPEVACVSGDVRRIVDLTAARPDLRARLAPDERIVAVVQRATDAADAPVVADALTASIAVWGTSVRAAEVVAAARLTVDGTLPPVRLGAADDLDAIRAAVRDVEGLGLTGGWLTGGDEAAVAADAVAEGDRIRRRLLWGAGEQPL</sequence>